<dbReference type="CDD" id="cd04301">
    <property type="entry name" value="NAT_SF"/>
    <property type="match status" value="1"/>
</dbReference>
<keyword evidence="5" id="KW-1185">Reference proteome</keyword>
<reference evidence="4" key="2">
    <citation type="submission" date="2014-03" db="EMBL/GenBank/DDBJ databases">
        <authorList>
            <person name="Urmite Genomes"/>
        </authorList>
    </citation>
    <scope>NUCLEOTIDE SEQUENCE</scope>
    <source>
        <strain evidence="4">S1</strain>
    </source>
</reference>
<keyword evidence="1" id="KW-0808">Transferase</keyword>
<name>W9AA76_9BACI</name>
<keyword evidence="2" id="KW-0012">Acyltransferase</keyword>
<evidence type="ECO:0000256" key="2">
    <source>
        <dbReference type="ARBA" id="ARBA00023315"/>
    </source>
</evidence>
<feature type="domain" description="N-acetyltransferase" evidence="3">
    <location>
        <begin position="9"/>
        <end position="165"/>
    </location>
</feature>
<dbReference type="InterPro" id="IPR016181">
    <property type="entry name" value="Acyl_CoA_acyltransferase"/>
</dbReference>
<proteinExistence type="predicted"/>
<evidence type="ECO:0000313" key="4">
    <source>
        <dbReference type="EMBL" id="CDO02624.1"/>
    </source>
</evidence>
<dbReference type="STRING" id="171693.BN988_01097"/>
<dbReference type="Proteomes" id="UP000028863">
    <property type="component" value="Unassembled WGS sequence"/>
</dbReference>
<gene>
    <name evidence="4" type="primary">ywnH</name>
    <name evidence="4" type="ORF">BN988_01097</name>
</gene>
<dbReference type="PROSITE" id="PS51186">
    <property type="entry name" value="GNAT"/>
    <property type="match status" value="1"/>
</dbReference>
<evidence type="ECO:0000259" key="3">
    <source>
        <dbReference type="PROSITE" id="PS51186"/>
    </source>
</evidence>
<dbReference type="eggNOG" id="COG1247">
    <property type="taxonomic scope" value="Bacteria"/>
</dbReference>
<reference evidence="4" key="1">
    <citation type="submission" date="2014-03" db="EMBL/GenBank/DDBJ databases">
        <title>Draft genome sequencing of Oceanobacillus picturae strain S1 isolated from human gut.</title>
        <authorList>
            <person name="Croce O."/>
            <person name="Lagier J.C."/>
            <person name="Raoult D."/>
        </authorList>
    </citation>
    <scope>NUCLEOTIDE SEQUENCE [LARGE SCALE GENOMIC DNA]</scope>
    <source>
        <strain evidence="4">S1</strain>
    </source>
</reference>
<organism evidence="4 5">
    <name type="scientific">Oceanobacillus picturae</name>
    <dbReference type="NCBI Taxonomy" id="171693"/>
    <lineage>
        <taxon>Bacteria</taxon>
        <taxon>Bacillati</taxon>
        <taxon>Bacillota</taxon>
        <taxon>Bacilli</taxon>
        <taxon>Bacillales</taxon>
        <taxon>Bacillaceae</taxon>
        <taxon>Oceanobacillus</taxon>
    </lineage>
</organism>
<evidence type="ECO:0000313" key="5">
    <source>
        <dbReference type="Proteomes" id="UP000028863"/>
    </source>
</evidence>
<protein>
    <submittedName>
        <fullName evidence="4">Phosphinothricin acetyltransferase YwnH</fullName>
    </submittedName>
</protein>
<dbReference type="Gene3D" id="3.40.630.30">
    <property type="match status" value="1"/>
</dbReference>
<dbReference type="InterPro" id="IPR000182">
    <property type="entry name" value="GNAT_dom"/>
</dbReference>
<accession>W9AA76</accession>
<dbReference type="PANTHER" id="PTHR43072">
    <property type="entry name" value="N-ACETYLTRANSFERASE"/>
    <property type="match status" value="1"/>
</dbReference>
<evidence type="ECO:0000256" key="1">
    <source>
        <dbReference type="ARBA" id="ARBA00022679"/>
    </source>
</evidence>
<dbReference type="GO" id="GO:0016747">
    <property type="term" value="F:acyltransferase activity, transferring groups other than amino-acyl groups"/>
    <property type="evidence" value="ECO:0007669"/>
    <property type="project" value="InterPro"/>
</dbReference>
<dbReference type="Pfam" id="PF00583">
    <property type="entry name" value="Acetyltransf_1"/>
    <property type="match status" value="1"/>
</dbReference>
<dbReference type="SUPFAM" id="SSF55729">
    <property type="entry name" value="Acyl-CoA N-acyltransferases (Nat)"/>
    <property type="match status" value="1"/>
</dbReference>
<dbReference type="PANTHER" id="PTHR43072:SF23">
    <property type="entry name" value="UPF0039 PROTEIN C11D3.02C"/>
    <property type="match status" value="1"/>
</dbReference>
<dbReference type="AlphaFoldDB" id="W9AA76"/>
<sequence length="165" mass="18670">MVDMVMASVQVREMHRSDWERVRDIYKMGIEGGIATFETKAPDWEEWNKSKLTYGRLVAEIKGNVAGWVAITPYSSRQVYKGVVELGIYVDLDFQGNGIGSALIESILKICQKEGVWTIQAGVFPENIASLALHQKFGFNVVGRREKIAQLHGEWKDVLLLEKKI</sequence>
<comment type="caution">
    <text evidence="4">The sequence shown here is derived from an EMBL/GenBank/DDBJ whole genome shotgun (WGS) entry which is preliminary data.</text>
</comment>
<dbReference type="EMBL" id="CCAX010000001">
    <property type="protein sequence ID" value="CDO02624.1"/>
    <property type="molecule type" value="Genomic_DNA"/>
</dbReference>